<dbReference type="PROSITE" id="PS51184">
    <property type="entry name" value="JMJC"/>
    <property type="match status" value="1"/>
</dbReference>
<name>A0A3M6UEU9_POCDA</name>
<dbReference type="PANTHER" id="PTHR12461">
    <property type="entry name" value="HYPOXIA-INDUCIBLE FACTOR 1 ALPHA INHIBITOR-RELATED"/>
    <property type="match status" value="1"/>
</dbReference>
<dbReference type="EMBL" id="RCHS01001705">
    <property type="protein sequence ID" value="RMX51948.1"/>
    <property type="molecule type" value="Genomic_DNA"/>
</dbReference>
<feature type="domain" description="JmjC" evidence="1">
    <location>
        <begin position="219"/>
        <end position="380"/>
    </location>
</feature>
<reference evidence="2 3" key="1">
    <citation type="journal article" date="2018" name="Sci. Rep.">
        <title>Comparative analysis of the Pocillopora damicornis genome highlights role of immune system in coral evolution.</title>
        <authorList>
            <person name="Cunning R."/>
            <person name="Bay R.A."/>
            <person name="Gillette P."/>
            <person name="Baker A.C."/>
            <person name="Traylor-Knowles N."/>
        </authorList>
    </citation>
    <scope>NUCLEOTIDE SEQUENCE [LARGE SCALE GENOMIC DNA]</scope>
    <source>
        <strain evidence="2">RSMAS</strain>
        <tissue evidence="2">Whole animal</tissue>
    </source>
</reference>
<dbReference type="Proteomes" id="UP000275408">
    <property type="component" value="Unassembled WGS sequence"/>
</dbReference>
<dbReference type="Gene3D" id="2.60.120.650">
    <property type="entry name" value="Cupin"/>
    <property type="match status" value="1"/>
</dbReference>
<dbReference type="SUPFAM" id="SSF51197">
    <property type="entry name" value="Clavaminate synthase-like"/>
    <property type="match status" value="1"/>
</dbReference>
<keyword evidence="3" id="KW-1185">Reference proteome</keyword>
<dbReference type="AlphaFoldDB" id="A0A3M6UEU9"/>
<dbReference type="SMART" id="SM00558">
    <property type="entry name" value="JmjC"/>
    <property type="match status" value="1"/>
</dbReference>
<gene>
    <name evidence="2" type="ORF">pdam_00004744</name>
</gene>
<evidence type="ECO:0000259" key="1">
    <source>
        <dbReference type="PROSITE" id="PS51184"/>
    </source>
</evidence>
<dbReference type="InterPro" id="IPR041667">
    <property type="entry name" value="Cupin_8"/>
</dbReference>
<proteinExistence type="predicted"/>
<dbReference type="PANTHER" id="PTHR12461:SF91">
    <property type="entry name" value="JMJC DOMAIN-CONTAINING PROTEIN"/>
    <property type="match status" value="1"/>
</dbReference>
<dbReference type="Pfam" id="PF13621">
    <property type="entry name" value="Cupin_8"/>
    <property type="match status" value="1"/>
</dbReference>
<dbReference type="OrthoDB" id="415358at2759"/>
<protein>
    <recommendedName>
        <fullName evidence="1">JmjC domain-containing protein</fullName>
    </recommendedName>
</protein>
<comment type="caution">
    <text evidence="2">The sequence shown here is derived from an EMBL/GenBank/DDBJ whole genome shotgun (WGS) entry which is preliminary data.</text>
</comment>
<accession>A0A3M6UEU9</accession>
<evidence type="ECO:0000313" key="3">
    <source>
        <dbReference type="Proteomes" id="UP000275408"/>
    </source>
</evidence>
<evidence type="ECO:0000313" key="2">
    <source>
        <dbReference type="EMBL" id="RMX51948.1"/>
    </source>
</evidence>
<sequence length="532" mass="61955">MVSSVGDYIHNYCILSAAVAQALTMKSLGKEKKVLPLKGDIKISSRTYLTSHLQSLFTQVYNIMLFSSQISFVTFTLIEFLCMVNLILCHEHSSHHSDTHSCGNQYGEGCNVLKNDLTEEEMFLRGHMKPFGSHRPPDFVVEELPYMISPEDFYMNYVIKHKPVVFKGAVKYWPAYTKWTDQYLNTTYGQERFHMETKDDDKWNVPPDMELSEFLSQYNHSNRYLVDEVLPDMRKDIILPLCLRCEEMSSFFFVSYFWMSTGGTSSSIHIDTDENLLCVVHGHKSVLMVSPVYSTHLYADESRVLGVSDINPQAVDLEKFPNVMKVRYHRANVEEGDIVYIPQMWWHQVISRPERQQAVALWWKSKPVFKKPGREALPVESLDKERYSFGNVLAQYELWVQNVSDITPRIKCKDQQVFMSDYQFESDKMNVPQTQGDGGYLEEELGLKISDLNKPENKDLNPCDFDYKNQKSPCHFESCRNQEDEENTKCIRYILDYCLHYDDRGCVDQLPQLMNKLGSSQYKEIQQMQSDF</sequence>
<organism evidence="2 3">
    <name type="scientific">Pocillopora damicornis</name>
    <name type="common">Cauliflower coral</name>
    <name type="synonym">Millepora damicornis</name>
    <dbReference type="NCBI Taxonomy" id="46731"/>
    <lineage>
        <taxon>Eukaryota</taxon>
        <taxon>Metazoa</taxon>
        <taxon>Cnidaria</taxon>
        <taxon>Anthozoa</taxon>
        <taxon>Hexacorallia</taxon>
        <taxon>Scleractinia</taxon>
        <taxon>Astrocoeniina</taxon>
        <taxon>Pocilloporidae</taxon>
        <taxon>Pocillopora</taxon>
    </lineage>
</organism>
<dbReference type="InterPro" id="IPR003347">
    <property type="entry name" value="JmjC_dom"/>
</dbReference>